<dbReference type="InterPro" id="IPR011605">
    <property type="entry name" value="NusB_fam"/>
</dbReference>
<dbReference type="AlphaFoldDB" id="A0A378JPQ5"/>
<dbReference type="GO" id="GO:0006353">
    <property type="term" value="P:DNA-templated transcription termination"/>
    <property type="evidence" value="ECO:0007669"/>
    <property type="project" value="UniProtKB-UniRule"/>
</dbReference>
<dbReference type="PANTHER" id="PTHR11078:SF3">
    <property type="entry name" value="ANTITERMINATION NUSB DOMAIN-CONTAINING PROTEIN"/>
    <property type="match status" value="1"/>
</dbReference>
<dbReference type="NCBIfam" id="TIGR01951">
    <property type="entry name" value="nusB"/>
    <property type="match status" value="1"/>
</dbReference>
<proteinExistence type="inferred from homology"/>
<evidence type="ECO:0000256" key="6">
    <source>
        <dbReference type="HAMAP-Rule" id="MF_00073"/>
    </source>
</evidence>
<accession>A0A378JPQ5</accession>
<dbReference type="RefSeq" id="WP_165482193.1">
    <property type="nucleotide sequence ID" value="NZ_CAAAHP010000012.1"/>
</dbReference>
<dbReference type="HAMAP" id="MF_00073">
    <property type="entry name" value="NusB"/>
    <property type="match status" value="1"/>
</dbReference>
<evidence type="ECO:0000259" key="7">
    <source>
        <dbReference type="Pfam" id="PF01029"/>
    </source>
</evidence>
<dbReference type="InterPro" id="IPR006027">
    <property type="entry name" value="NusB_RsmB_TIM44"/>
</dbReference>
<evidence type="ECO:0000256" key="4">
    <source>
        <dbReference type="ARBA" id="ARBA00023015"/>
    </source>
</evidence>
<comment type="function">
    <text evidence="6">Involved in transcription antitermination. Required for transcription of ribosomal RNA (rRNA) genes. Binds specifically to the boxA antiterminator sequence of the ribosomal RNA (rrn) operons.</text>
</comment>
<dbReference type="SUPFAM" id="SSF48013">
    <property type="entry name" value="NusB-like"/>
    <property type="match status" value="1"/>
</dbReference>
<evidence type="ECO:0000256" key="1">
    <source>
        <dbReference type="ARBA" id="ARBA00005952"/>
    </source>
</evidence>
<keyword evidence="4 6" id="KW-0805">Transcription regulation</keyword>
<dbReference type="GO" id="GO:0003723">
    <property type="term" value="F:RNA binding"/>
    <property type="evidence" value="ECO:0007669"/>
    <property type="project" value="UniProtKB-UniRule"/>
</dbReference>
<evidence type="ECO:0000256" key="2">
    <source>
        <dbReference type="ARBA" id="ARBA00022814"/>
    </source>
</evidence>
<dbReference type="Gene3D" id="1.10.940.10">
    <property type="entry name" value="NusB-like"/>
    <property type="match status" value="1"/>
</dbReference>
<gene>
    <name evidence="6 8" type="primary">nusB</name>
    <name evidence="8" type="ORF">NCTC13316_02283</name>
</gene>
<keyword evidence="5 6" id="KW-0804">Transcription</keyword>
<organism evidence="8 9">
    <name type="scientific">Legionella busanensis</name>
    <dbReference type="NCBI Taxonomy" id="190655"/>
    <lineage>
        <taxon>Bacteria</taxon>
        <taxon>Pseudomonadati</taxon>
        <taxon>Pseudomonadota</taxon>
        <taxon>Gammaproteobacteria</taxon>
        <taxon>Legionellales</taxon>
        <taxon>Legionellaceae</taxon>
        <taxon>Legionella</taxon>
    </lineage>
</organism>
<reference evidence="8 9" key="1">
    <citation type="submission" date="2018-06" db="EMBL/GenBank/DDBJ databases">
        <authorList>
            <consortium name="Pathogen Informatics"/>
            <person name="Doyle S."/>
        </authorList>
    </citation>
    <scope>NUCLEOTIDE SEQUENCE [LARGE SCALE GENOMIC DNA]</scope>
    <source>
        <strain evidence="8 9">NCTC13316</strain>
    </source>
</reference>
<dbReference type="EMBL" id="UGOD01000001">
    <property type="protein sequence ID" value="STX52179.1"/>
    <property type="molecule type" value="Genomic_DNA"/>
</dbReference>
<keyword evidence="3 6" id="KW-0694">RNA-binding</keyword>
<evidence type="ECO:0000313" key="8">
    <source>
        <dbReference type="EMBL" id="STX52179.1"/>
    </source>
</evidence>
<dbReference type="Pfam" id="PF01029">
    <property type="entry name" value="NusB"/>
    <property type="match status" value="1"/>
</dbReference>
<keyword evidence="2 6" id="KW-0889">Transcription antitermination</keyword>
<protein>
    <recommendedName>
        <fullName evidence="6">Transcription antitermination protein NusB</fullName>
    </recommendedName>
    <alternativeName>
        <fullName evidence="6">Antitermination factor NusB</fullName>
    </alternativeName>
</protein>
<feature type="domain" description="NusB/RsmB/TIM44" evidence="7">
    <location>
        <begin position="10"/>
        <end position="134"/>
    </location>
</feature>
<sequence length="146" mass="16891">MEKHAIRGKRRARRLVLQALYQWLMSGHELSEIETQFRIANNMDKVDSEYFCRLLYGIPKSLQTIEENFSPFLDIPISHLNPIELTILRLSAYELIFCPEIPYRVVLDEAVSLAKEYGAQDGHRFVNGVLNKLAQQVRSAEINLKS</sequence>
<evidence type="ECO:0000256" key="5">
    <source>
        <dbReference type="ARBA" id="ARBA00023163"/>
    </source>
</evidence>
<dbReference type="Proteomes" id="UP000254794">
    <property type="component" value="Unassembled WGS sequence"/>
</dbReference>
<dbReference type="GO" id="GO:0031564">
    <property type="term" value="P:transcription antitermination"/>
    <property type="evidence" value="ECO:0007669"/>
    <property type="project" value="UniProtKB-KW"/>
</dbReference>
<evidence type="ECO:0000256" key="3">
    <source>
        <dbReference type="ARBA" id="ARBA00022884"/>
    </source>
</evidence>
<name>A0A378JPQ5_9GAMM</name>
<dbReference type="PANTHER" id="PTHR11078">
    <property type="entry name" value="N UTILIZATION SUBSTANCE PROTEIN B-RELATED"/>
    <property type="match status" value="1"/>
</dbReference>
<dbReference type="GO" id="GO:0005829">
    <property type="term" value="C:cytosol"/>
    <property type="evidence" value="ECO:0007669"/>
    <property type="project" value="TreeGrafter"/>
</dbReference>
<comment type="similarity">
    <text evidence="1 6">Belongs to the NusB family.</text>
</comment>
<keyword evidence="9" id="KW-1185">Reference proteome</keyword>
<evidence type="ECO:0000313" key="9">
    <source>
        <dbReference type="Proteomes" id="UP000254794"/>
    </source>
</evidence>
<dbReference type="InterPro" id="IPR035926">
    <property type="entry name" value="NusB-like_sf"/>
</dbReference>